<dbReference type="Proteomes" id="UP001140293">
    <property type="component" value="Unassembled WGS sequence"/>
</dbReference>
<evidence type="ECO:0000313" key="3">
    <source>
        <dbReference type="Proteomes" id="UP001140293"/>
    </source>
</evidence>
<dbReference type="AlphaFoldDB" id="A0A9X2YKA4"/>
<dbReference type="Gene3D" id="3.40.50.1820">
    <property type="entry name" value="alpha/beta hydrolase"/>
    <property type="match status" value="1"/>
</dbReference>
<dbReference type="InterPro" id="IPR000073">
    <property type="entry name" value="AB_hydrolase_1"/>
</dbReference>
<sequence>MTALPPELGHLDLRRVGTTLSAESRPGTGTPVLIVPGVMADASTWRPVVEAIDLPNPVVTLNRRGRAPSGPLGAGYSVGVEVEDLRHVIDTLGDVHLFGWSYGALIALETALGCDRVRSLIAYEPVGRPFAPEVVAPLHDAVAAGDLDRAVALVNTDVSGFNDEYVAQLRRSPVWAVLRPLAAPLADELAAINAHRPTLDRYRELDLPVTLILGARNDGNAPYGTAFARFAEALPQANVVRLAGQGHLAHVEAPADLAREIRAAVLLADAVRSDVK</sequence>
<dbReference type="PANTHER" id="PTHR43798">
    <property type="entry name" value="MONOACYLGLYCEROL LIPASE"/>
    <property type="match status" value="1"/>
</dbReference>
<dbReference type="GO" id="GO:0016787">
    <property type="term" value="F:hydrolase activity"/>
    <property type="evidence" value="ECO:0007669"/>
    <property type="project" value="UniProtKB-KW"/>
</dbReference>
<dbReference type="InterPro" id="IPR029058">
    <property type="entry name" value="AB_hydrolase_fold"/>
</dbReference>
<accession>A0A9X2YKA4</accession>
<dbReference type="Pfam" id="PF12697">
    <property type="entry name" value="Abhydrolase_6"/>
    <property type="match status" value="1"/>
</dbReference>
<feature type="domain" description="AB hydrolase-1" evidence="1">
    <location>
        <begin position="32"/>
        <end position="259"/>
    </location>
</feature>
<protein>
    <submittedName>
        <fullName evidence="2">Alpha/beta hydrolase</fullName>
    </submittedName>
</protein>
<keyword evidence="3" id="KW-1185">Reference proteome</keyword>
<organism evidence="2 3">
    <name type="scientific">[Mycobacterium] manitobense</name>
    <dbReference type="NCBI Taxonomy" id="190147"/>
    <lineage>
        <taxon>Bacteria</taxon>
        <taxon>Bacillati</taxon>
        <taxon>Actinomycetota</taxon>
        <taxon>Actinomycetes</taxon>
        <taxon>Mycobacteriales</taxon>
        <taxon>Mycobacteriaceae</taxon>
        <taxon>Mycolicibacterium</taxon>
    </lineage>
</organism>
<reference evidence="2" key="1">
    <citation type="submission" date="2020-07" db="EMBL/GenBank/DDBJ databases">
        <authorList>
            <person name="Pettersson B.M.F."/>
            <person name="Behra P.R.K."/>
            <person name="Ramesh M."/>
            <person name="Das S."/>
            <person name="Dasgupta S."/>
            <person name="Kirsebom L.A."/>
        </authorList>
    </citation>
    <scope>NUCLEOTIDE SEQUENCE</scope>
    <source>
        <strain evidence="2">DSM 44615</strain>
    </source>
</reference>
<dbReference type="EMBL" id="JACKSJ010000020">
    <property type="protein sequence ID" value="MCV7168741.1"/>
    <property type="molecule type" value="Genomic_DNA"/>
</dbReference>
<dbReference type="SUPFAM" id="SSF53474">
    <property type="entry name" value="alpha/beta-Hydrolases"/>
    <property type="match status" value="1"/>
</dbReference>
<reference evidence="2" key="2">
    <citation type="journal article" date="2022" name="BMC Genomics">
        <title>Comparative genome analysis of mycobacteria focusing on tRNA and non-coding RNA.</title>
        <authorList>
            <person name="Behra P.R.K."/>
            <person name="Pettersson B.M.F."/>
            <person name="Ramesh M."/>
            <person name="Das S."/>
            <person name="Dasgupta S."/>
            <person name="Kirsebom L.A."/>
        </authorList>
    </citation>
    <scope>NUCLEOTIDE SEQUENCE</scope>
    <source>
        <strain evidence="2">DSM 44615</strain>
    </source>
</reference>
<keyword evidence="2" id="KW-0378">Hydrolase</keyword>
<evidence type="ECO:0000259" key="1">
    <source>
        <dbReference type="Pfam" id="PF12697"/>
    </source>
</evidence>
<gene>
    <name evidence="2" type="ORF">H7I41_02265</name>
</gene>
<evidence type="ECO:0000313" key="2">
    <source>
        <dbReference type="EMBL" id="MCV7168741.1"/>
    </source>
</evidence>
<dbReference type="InterPro" id="IPR050266">
    <property type="entry name" value="AB_hydrolase_sf"/>
</dbReference>
<proteinExistence type="predicted"/>
<comment type="caution">
    <text evidence="2">The sequence shown here is derived from an EMBL/GenBank/DDBJ whole genome shotgun (WGS) entry which is preliminary data.</text>
</comment>
<name>A0A9X2YKA4_9MYCO</name>